<dbReference type="SUPFAM" id="SSF101478">
    <property type="entry name" value="ADP-ribosylglycohydrolase"/>
    <property type="match status" value="1"/>
</dbReference>
<keyword evidence="2" id="KW-0378">Hydrolase</keyword>
<dbReference type="InterPro" id="IPR050792">
    <property type="entry name" value="ADP-ribosylglycohydrolase"/>
</dbReference>
<keyword evidence="10" id="KW-1185">Reference proteome</keyword>
<evidence type="ECO:0000256" key="8">
    <source>
        <dbReference type="SAM" id="MobiDB-lite"/>
    </source>
</evidence>
<reference evidence="9" key="1">
    <citation type="submission" date="2022-11" db="EMBL/GenBank/DDBJ databases">
        <title>Centuries of genome instability and evolution in soft-shell clam transmissible cancer (bioRxiv).</title>
        <authorList>
            <person name="Hart S.F.M."/>
            <person name="Yonemitsu M.A."/>
            <person name="Giersch R.M."/>
            <person name="Beal B.F."/>
            <person name="Arriagada G."/>
            <person name="Davis B.W."/>
            <person name="Ostrander E.A."/>
            <person name="Goff S.P."/>
            <person name="Metzger M.J."/>
        </authorList>
    </citation>
    <scope>NUCLEOTIDE SEQUENCE</scope>
    <source>
        <strain evidence="9">MELC-2E11</strain>
        <tissue evidence="9">Siphon/mantle</tissue>
    </source>
</reference>
<dbReference type="EMBL" id="CP111023">
    <property type="protein sequence ID" value="WAR20840.1"/>
    <property type="molecule type" value="Genomic_DNA"/>
</dbReference>
<feature type="compositionally biased region" description="Basic and acidic residues" evidence="8">
    <location>
        <begin position="428"/>
        <end position="446"/>
    </location>
</feature>
<evidence type="ECO:0000256" key="3">
    <source>
        <dbReference type="ARBA" id="ARBA00049582"/>
    </source>
</evidence>
<dbReference type="PANTHER" id="PTHR16222:SF26">
    <property type="entry name" value="ADP-RIBOSYLHYDROLASE ARH1"/>
    <property type="match status" value="1"/>
</dbReference>
<feature type="compositionally biased region" description="Basic and acidic residues" evidence="8">
    <location>
        <begin position="386"/>
        <end position="418"/>
    </location>
</feature>
<evidence type="ECO:0000256" key="1">
    <source>
        <dbReference type="ARBA" id="ARBA00010702"/>
    </source>
</evidence>
<dbReference type="PANTHER" id="PTHR16222">
    <property type="entry name" value="ADP-RIBOSYLGLYCOHYDROLASE"/>
    <property type="match status" value="1"/>
</dbReference>
<feature type="compositionally biased region" description="Basic and acidic residues" evidence="8">
    <location>
        <begin position="460"/>
        <end position="470"/>
    </location>
</feature>
<dbReference type="InterPro" id="IPR005502">
    <property type="entry name" value="Ribosyl_crysJ1"/>
</dbReference>
<accession>A0ABY7FF79</accession>
<dbReference type="Proteomes" id="UP001164746">
    <property type="component" value="Chromosome 12"/>
</dbReference>
<sequence length="480" mass="53290">MQLYIHIPTEGTTQCVCFRYKACMVLSGAGDALGYKDSDWEFNFSGPAIHRELKELGGLSKIELNKEEWPCSDDTVMHIALAEALVQGQRGEELHTLMATKFIACTTHMMGRRPGRTCMNSFYCLNQNKDKGYRIPFNAKGGGCGAAMRSMCIGLLFPRPEEIQDLIEVSIESGRMTHNNPSGYLGALASALFTSYGIQQKSLVEWGKGLMDTLPLALKYIEESGFDVEDNKAHWDYFTDQWTKYLELRQISDGKSKPVFPWKYGVKERDEFYKSISFDGHGGASGHDAPMIAYDAILSHDGTWTDLCHHGMLHGGDNDSTGVITGALFGALNGFSSVPEGNYKNLEFRERLEDLATLLFQLNKQKETNAELEETSSPLCGARLSSGRDEKIQRETKSSLCEARHFPEREETHTESGEIKSPLCEARLSPEREKAKTPDGEAETKSKTTGPPGAANIKPGETKVHLEKQVGDVVMEQSTK</sequence>
<evidence type="ECO:0000313" key="10">
    <source>
        <dbReference type="Proteomes" id="UP001164746"/>
    </source>
</evidence>
<evidence type="ECO:0000256" key="6">
    <source>
        <dbReference type="ARBA" id="ARBA00049798"/>
    </source>
</evidence>
<feature type="region of interest" description="Disordered" evidence="8">
    <location>
        <begin position="369"/>
        <end position="480"/>
    </location>
</feature>
<evidence type="ECO:0000256" key="7">
    <source>
        <dbReference type="ARBA" id="ARBA00049810"/>
    </source>
</evidence>
<comment type="similarity">
    <text evidence="1">Belongs to the ADP-ribosylglycohydrolase family.</text>
</comment>
<dbReference type="Gene3D" id="1.10.4080.10">
    <property type="entry name" value="ADP-ribosylation/Crystallin J1"/>
    <property type="match status" value="1"/>
</dbReference>
<dbReference type="Pfam" id="PF03747">
    <property type="entry name" value="ADP_ribosyl_GH"/>
    <property type="match status" value="1"/>
</dbReference>
<evidence type="ECO:0000256" key="5">
    <source>
        <dbReference type="ARBA" id="ARBA00049773"/>
    </source>
</evidence>
<proteinExistence type="inferred from homology"/>
<evidence type="ECO:0000256" key="4">
    <source>
        <dbReference type="ARBA" id="ARBA00049725"/>
    </source>
</evidence>
<dbReference type="InterPro" id="IPR036705">
    <property type="entry name" value="Ribosyl_crysJ1_sf"/>
</dbReference>
<gene>
    <name evidence="9" type="ORF">MAR_014814</name>
</gene>
<evidence type="ECO:0000256" key="2">
    <source>
        <dbReference type="ARBA" id="ARBA00022801"/>
    </source>
</evidence>
<name>A0ABY7FF79_MYAAR</name>
<organism evidence="9 10">
    <name type="scientific">Mya arenaria</name>
    <name type="common">Soft-shell clam</name>
    <dbReference type="NCBI Taxonomy" id="6604"/>
    <lineage>
        <taxon>Eukaryota</taxon>
        <taxon>Metazoa</taxon>
        <taxon>Spiralia</taxon>
        <taxon>Lophotrochozoa</taxon>
        <taxon>Mollusca</taxon>
        <taxon>Bivalvia</taxon>
        <taxon>Autobranchia</taxon>
        <taxon>Heteroconchia</taxon>
        <taxon>Euheterodonta</taxon>
        <taxon>Imparidentia</taxon>
        <taxon>Neoheterodontei</taxon>
        <taxon>Myida</taxon>
        <taxon>Myoidea</taxon>
        <taxon>Myidae</taxon>
        <taxon>Mya</taxon>
    </lineage>
</organism>
<evidence type="ECO:0000313" key="9">
    <source>
        <dbReference type="EMBL" id="WAR20840.1"/>
    </source>
</evidence>
<protein>
    <recommendedName>
        <fullName evidence="5">ADP-ribosylhydrolase ARH1</fullName>
        <ecNumber evidence="4">3.2.2.19</ecNumber>
    </recommendedName>
    <alternativeName>
        <fullName evidence="6">ADP-ribose-L-arginine cleaving enzyme</fullName>
    </alternativeName>
    <alternativeName>
        <fullName evidence="7">[Protein ADP-ribosylarginine] hydrolase</fullName>
    </alternativeName>
</protein>
<dbReference type="EC" id="3.2.2.19" evidence="4"/>
<comment type="function">
    <text evidence="3">Specifically acts as an arginine mono-ADP-ribosylhydrolase by mediating the removal of mono-ADP-ribose attached to arginine residues on proteins.</text>
</comment>